<dbReference type="InterPro" id="IPR015946">
    <property type="entry name" value="KH_dom-like_a/b"/>
</dbReference>
<dbReference type="NCBIfam" id="TIGR00082">
    <property type="entry name" value="rbfA"/>
    <property type="match status" value="1"/>
</dbReference>
<dbReference type="GO" id="GO:0030490">
    <property type="term" value="P:maturation of SSU-rRNA"/>
    <property type="evidence" value="ECO:0007669"/>
    <property type="project" value="UniProtKB-UniRule"/>
</dbReference>
<evidence type="ECO:0000256" key="3">
    <source>
        <dbReference type="SAM" id="MobiDB-lite"/>
    </source>
</evidence>
<keyword evidence="5" id="KW-1185">Reference proteome</keyword>
<dbReference type="InterPro" id="IPR000238">
    <property type="entry name" value="RbfA"/>
</dbReference>
<comment type="subcellular location">
    <subcellularLocation>
        <location evidence="2">Cytoplasm</location>
    </subcellularLocation>
</comment>
<gene>
    <name evidence="2" type="primary">rbfA</name>
    <name evidence="4" type="ORF">PPSIR1_10045</name>
</gene>
<proteinExistence type="inferred from homology"/>
<comment type="function">
    <text evidence="2">One of several proteins that assist in the late maturation steps of the functional core of the 30S ribosomal subunit. Associates with free 30S ribosomal subunits (but not with 30S subunits that are part of 70S ribosomes or polysomes). Required for efficient processing of 16S rRNA. May interact with the 5'-terminal helix region of 16S rRNA.</text>
</comment>
<dbReference type="AlphaFoldDB" id="A6GK84"/>
<dbReference type="eggNOG" id="COG0858">
    <property type="taxonomic scope" value="Bacteria"/>
</dbReference>
<sequence length="153" mass="16714">MSRRRQRVEELLRREMAQMLLRGELRDPRLQPASAVSVTGVSVSPDLSVATIYVDVLTEALRLESVLAALRAGGGAIRRKLGERVQLRRTPELRFHHDDSIERGNRVEAILTELRDAGELDPEAKADAKAGAAKAELDAAKAEAEPSDAGPEL</sequence>
<dbReference type="PROSITE" id="PS01319">
    <property type="entry name" value="RBFA"/>
    <property type="match status" value="1"/>
</dbReference>
<dbReference type="HAMAP" id="MF_00003">
    <property type="entry name" value="RbfA"/>
    <property type="match status" value="1"/>
</dbReference>
<reference evidence="4 5" key="1">
    <citation type="submission" date="2007-06" db="EMBL/GenBank/DDBJ databases">
        <authorList>
            <person name="Shimkets L."/>
            <person name="Ferriera S."/>
            <person name="Johnson J."/>
            <person name="Kravitz S."/>
            <person name="Beeson K."/>
            <person name="Sutton G."/>
            <person name="Rogers Y.-H."/>
            <person name="Friedman R."/>
            <person name="Frazier M."/>
            <person name="Venter J.C."/>
        </authorList>
    </citation>
    <scope>NUCLEOTIDE SEQUENCE [LARGE SCALE GENOMIC DNA]</scope>
    <source>
        <strain evidence="4 5">SIR-1</strain>
    </source>
</reference>
<dbReference type="Pfam" id="PF02033">
    <property type="entry name" value="RBFA"/>
    <property type="match status" value="1"/>
</dbReference>
<dbReference type="GO" id="GO:0043024">
    <property type="term" value="F:ribosomal small subunit binding"/>
    <property type="evidence" value="ECO:0007669"/>
    <property type="project" value="TreeGrafter"/>
</dbReference>
<comment type="caution">
    <text evidence="4">The sequence shown here is derived from an EMBL/GenBank/DDBJ whole genome shotgun (WGS) entry which is preliminary data.</text>
</comment>
<dbReference type="SUPFAM" id="SSF89919">
    <property type="entry name" value="Ribosome-binding factor A, RbfA"/>
    <property type="match status" value="1"/>
</dbReference>
<comment type="similarity">
    <text evidence="2">Belongs to the RbfA family.</text>
</comment>
<dbReference type="InterPro" id="IPR023799">
    <property type="entry name" value="RbfA_dom_sf"/>
</dbReference>
<dbReference type="Proteomes" id="UP000005801">
    <property type="component" value="Unassembled WGS sequence"/>
</dbReference>
<dbReference type="PANTHER" id="PTHR33515">
    <property type="entry name" value="RIBOSOME-BINDING FACTOR A, CHLOROPLASTIC-RELATED"/>
    <property type="match status" value="1"/>
</dbReference>
<evidence type="ECO:0000256" key="1">
    <source>
        <dbReference type="ARBA" id="ARBA00022517"/>
    </source>
</evidence>
<keyword evidence="2" id="KW-0963">Cytoplasm</keyword>
<evidence type="ECO:0000313" key="4">
    <source>
        <dbReference type="EMBL" id="EDM73726.1"/>
    </source>
</evidence>
<accession>A6GK84</accession>
<dbReference type="STRING" id="391625.PPSIR1_10045"/>
<organism evidence="4 5">
    <name type="scientific">Plesiocystis pacifica SIR-1</name>
    <dbReference type="NCBI Taxonomy" id="391625"/>
    <lineage>
        <taxon>Bacteria</taxon>
        <taxon>Pseudomonadati</taxon>
        <taxon>Myxococcota</taxon>
        <taxon>Polyangia</taxon>
        <taxon>Nannocystales</taxon>
        <taxon>Nannocystaceae</taxon>
        <taxon>Plesiocystis</taxon>
    </lineage>
</organism>
<dbReference type="RefSeq" id="WP_006977120.1">
    <property type="nucleotide sequence ID" value="NZ_ABCS01000185.1"/>
</dbReference>
<feature type="compositionally biased region" description="Basic and acidic residues" evidence="3">
    <location>
        <begin position="135"/>
        <end position="144"/>
    </location>
</feature>
<evidence type="ECO:0000313" key="5">
    <source>
        <dbReference type="Proteomes" id="UP000005801"/>
    </source>
</evidence>
<dbReference type="EMBL" id="ABCS01000185">
    <property type="protein sequence ID" value="EDM73726.1"/>
    <property type="molecule type" value="Genomic_DNA"/>
</dbReference>
<dbReference type="Gene3D" id="3.30.300.20">
    <property type="match status" value="1"/>
</dbReference>
<evidence type="ECO:0000256" key="2">
    <source>
        <dbReference type="HAMAP-Rule" id="MF_00003"/>
    </source>
</evidence>
<comment type="subunit">
    <text evidence="2">Monomer. Binds 30S ribosomal subunits, but not 50S ribosomal subunits or 70S ribosomes.</text>
</comment>
<dbReference type="OrthoDB" id="307788at2"/>
<dbReference type="GO" id="GO:0005829">
    <property type="term" value="C:cytosol"/>
    <property type="evidence" value="ECO:0007669"/>
    <property type="project" value="TreeGrafter"/>
</dbReference>
<feature type="compositionally biased region" description="Basic and acidic residues" evidence="3">
    <location>
        <begin position="118"/>
        <end position="128"/>
    </location>
</feature>
<protein>
    <recommendedName>
        <fullName evidence="2">Ribosome-binding factor A</fullName>
    </recommendedName>
</protein>
<dbReference type="PANTHER" id="PTHR33515:SF1">
    <property type="entry name" value="RIBOSOME-BINDING FACTOR A, CHLOROPLASTIC-RELATED"/>
    <property type="match status" value="1"/>
</dbReference>
<keyword evidence="1 2" id="KW-0690">Ribosome biogenesis</keyword>
<name>A6GK84_9BACT</name>
<dbReference type="InterPro" id="IPR020053">
    <property type="entry name" value="Ribosome-bd_factorA_CS"/>
</dbReference>
<feature type="region of interest" description="Disordered" evidence="3">
    <location>
        <begin position="118"/>
        <end position="153"/>
    </location>
</feature>